<gene>
    <name evidence="2" type="ORF">PG986_008632</name>
</gene>
<comment type="caution">
    <text evidence="2">The sequence shown here is derived from an EMBL/GenBank/DDBJ whole genome shotgun (WGS) entry which is preliminary data.</text>
</comment>
<feature type="compositionally biased region" description="Low complexity" evidence="1">
    <location>
        <begin position="19"/>
        <end position="34"/>
    </location>
</feature>
<reference evidence="2 3" key="1">
    <citation type="submission" date="2023-01" db="EMBL/GenBank/DDBJ databases">
        <title>Analysis of 21 Apiospora genomes using comparative genomics revels a genus with tremendous synthesis potential of carbohydrate active enzymes and secondary metabolites.</title>
        <authorList>
            <person name="Sorensen T."/>
        </authorList>
    </citation>
    <scope>NUCLEOTIDE SEQUENCE [LARGE SCALE GENOMIC DNA]</scope>
    <source>
        <strain evidence="2 3">CBS 24483</strain>
    </source>
</reference>
<organism evidence="2 3">
    <name type="scientific">Apiospora aurea</name>
    <dbReference type="NCBI Taxonomy" id="335848"/>
    <lineage>
        <taxon>Eukaryota</taxon>
        <taxon>Fungi</taxon>
        <taxon>Dikarya</taxon>
        <taxon>Ascomycota</taxon>
        <taxon>Pezizomycotina</taxon>
        <taxon>Sordariomycetes</taxon>
        <taxon>Xylariomycetidae</taxon>
        <taxon>Amphisphaeriales</taxon>
        <taxon>Apiosporaceae</taxon>
        <taxon>Apiospora</taxon>
    </lineage>
</organism>
<feature type="compositionally biased region" description="Low complexity" evidence="1">
    <location>
        <begin position="50"/>
        <end position="65"/>
    </location>
</feature>
<dbReference type="GeneID" id="92077916"/>
<feature type="region of interest" description="Disordered" evidence="1">
    <location>
        <begin position="1"/>
        <end position="84"/>
    </location>
</feature>
<proteinExistence type="predicted"/>
<dbReference type="EMBL" id="JAQQWE010000006">
    <property type="protein sequence ID" value="KAK7947746.1"/>
    <property type="molecule type" value="Genomic_DNA"/>
</dbReference>
<evidence type="ECO:0000313" key="3">
    <source>
        <dbReference type="Proteomes" id="UP001391051"/>
    </source>
</evidence>
<evidence type="ECO:0000256" key="1">
    <source>
        <dbReference type="SAM" id="MobiDB-lite"/>
    </source>
</evidence>
<dbReference type="Proteomes" id="UP001391051">
    <property type="component" value="Unassembled WGS sequence"/>
</dbReference>
<evidence type="ECO:0000313" key="2">
    <source>
        <dbReference type="EMBL" id="KAK7947746.1"/>
    </source>
</evidence>
<dbReference type="RefSeq" id="XP_066697252.1">
    <property type="nucleotide sequence ID" value="XM_066844854.1"/>
</dbReference>
<name>A0ABR1Q5B9_9PEZI</name>
<sequence>MAVYQCQCATPSKTPDVITTSTEPPSKSETSRSSVHSYMSTKNGGGDPVSALALRSESSSQSAAERQAKVQREMAASLKQYRTS</sequence>
<protein>
    <submittedName>
        <fullName evidence="2">Uncharacterized protein</fullName>
    </submittedName>
</protein>
<keyword evidence="3" id="KW-1185">Reference proteome</keyword>
<accession>A0ABR1Q5B9</accession>